<feature type="transmembrane region" description="Helical" evidence="9">
    <location>
        <begin position="168"/>
        <end position="187"/>
    </location>
</feature>
<feature type="region of interest" description="Disordered" evidence="8">
    <location>
        <begin position="35"/>
        <end position="57"/>
    </location>
</feature>
<feature type="transmembrane region" description="Helical" evidence="9">
    <location>
        <begin position="237"/>
        <end position="255"/>
    </location>
</feature>
<keyword evidence="6 9" id="KW-1133">Transmembrane helix</keyword>
<feature type="transmembrane region" description="Helical" evidence="9">
    <location>
        <begin position="514"/>
        <end position="534"/>
    </location>
</feature>
<evidence type="ECO:0000256" key="5">
    <source>
        <dbReference type="ARBA" id="ARBA00022692"/>
    </source>
</evidence>
<evidence type="ECO:0000313" key="12">
    <source>
        <dbReference type="EMBL" id="MFC4034346.1"/>
    </source>
</evidence>
<name>A0ABV8HTV5_9ACTN</name>
<evidence type="ECO:0000256" key="4">
    <source>
        <dbReference type="ARBA" id="ARBA00022679"/>
    </source>
</evidence>
<evidence type="ECO:0000313" key="13">
    <source>
        <dbReference type="Proteomes" id="UP001595765"/>
    </source>
</evidence>
<comment type="caution">
    <text evidence="12">The sequence shown here is derived from an EMBL/GenBank/DDBJ whole genome shotgun (WGS) entry which is preliminary data.</text>
</comment>
<reference evidence="13" key="1">
    <citation type="journal article" date="2019" name="Int. J. Syst. Evol. Microbiol.">
        <title>The Global Catalogue of Microorganisms (GCM) 10K type strain sequencing project: providing services to taxonomists for standard genome sequencing and annotation.</title>
        <authorList>
            <consortium name="The Broad Institute Genomics Platform"/>
            <consortium name="The Broad Institute Genome Sequencing Center for Infectious Disease"/>
            <person name="Wu L."/>
            <person name="Ma J."/>
        </authorList>
    </citation>
    <scope>NUCLEOTIDE SEQUENCE [LARGE SCALE GENOMIC DNA]</scope>
    <source>
        <strain evidence="13">CGMCC 4.7237</strain>
    </source>
</reference>
<evidence type="ECO:0000259" key="11">
    <source>
        <dbReference type="Pfam" id="PF24878"/>
    </source>
</evidence>
<evidence type="ECO:0000259" key="10">
    <source>
        <dbReference type="Pfam" id="PF13231"/>
    </source>
</evidence>
<keyword evidence="5 9" id="KW-0812">Transmembrane</keyword>
<keyword evidence="3 12" id="KW-0328">Glycosyltransferase</keyword>
<evidence type="ECO:0000256" key="9">
    <source>
        <dbReference type="SAM" id="Phobius"/>
    </source>
</evidence>
<evidence type="ECO:0000256" key="7">
    <source>
        <dbReference type="ARBA" id="ARBA00023136"/>
    </source>
</evidence>
<feature type="domain" description="Putative mannosyltransferase YkcA/B-like C-terminal" evidence="11">
    <location>
        <begin position="665"/>
        <end position="749"/>
    </location>
</feature>
<organism evidence="12 13">
    <name type="scientific">Streptomyces polygonati</name>
    <dbReference type="NCBI Taxonomy" id="1617087"/>
    <lineage>
        <taxon>Bacteria</taxon>
        <taxon>Bacillati</taxon>
        <taxon>Actinomycetota</taxon>
        <taxon>Actinomycetes</taxon>
        <taxon>Kitasatosporales</taxon>
        <taxon>Streptomycetaceae</taxon>
        <taxon>Streptomyces</taxon>
    </lineage>
</organism>
<dbReference type="InterPro" id="IPR056785">
    <property type="entry name" value="YkcA/B-like_C"/>
</dbReference>
<feature type="compositionally biased region" description="Basic residues" evidence="8">
    <location>
        <begin position="35"/>
        <end position="51"/>
    </location>
</feature>
<feature type="transmembrane region" description="Helical" evidence="9">
    <location>
        <begin position="262"/>
        <end position="282"/>
    </location>
</feature>
<comment type="subcellular location">
    <subcellularLocation>
        <location evidence="1">Cell membrane</location>
        <topology evidence="1">Multi-pass membrane protein</topology>
    </subcellularLocation>
</comment>
<dbReference type="Pfam" id="PF24878">
    <property type="entry name" value="YkcB_C"/>
    <property type="match status" value="1"/>
</dbReference>
<keyword evidence="2" id="KW-1003">Cell membrane</keyword>
<feature type="domain" description="Glycosyltransferase RgtA/B/C/D-like" evidence="10">
    <location>
        <begin position="118"/>
        <end position="276"/>
    </location>
</feature>
<dbReference type="EMBL" id="JBHSBB010000014">
    <property type="protein sequence ID" value="MFC4034346.1"/>
    <property type="molecule type" value="Genomic_DNA"/>
</dbReference>
<keyword evidence="13" id="KW-1185">Reference proteome</keyword>
<dbReference type="GO" id="GO:0016757">
    <property type="term" value="F:glycosyltransferase activity"/>
    <property type="evidence" value="ECO:0007669"/>
    <property type="project" value="UniProtKB-KW"/>
</dbReference>
<feature type="transmembrane region" description="Helical" evidence="9">
    <location>
        <begin position="413"/>
        <end position="435"/>
    </location>
</feature>
<protein>
    <submittedName>
        <fullName evidence="12">ArnT family glycosyltransferase</fullName>
        <ecNumber evidence="12">2.4.-.-</ecNumber>
    </submittedName>
</protein>
<dbReference type="Pfam" id="PF13231">
    <property type="entry name" value="PMT_2"/>
    <property type="match status" value="1"/>
</dbReference>
<feature type="region of interest" description="Disordered" evidence="8">
    <location>
        <begin position="1"/>
        <end position="22"/>
    </location>
</feature>
<proteinExistence type="predicted"/>
<gene>
    <name evidence="12" type="ORF">ACFO3J_23125</name>
</gene>
<evidence type="ECO:0000256" key="8">
    <source>
        <dbReference type="SAM" id="MobiDB-lite"/>
    </source>
</evidence>
<feature type="transmembrane region" description="Helical" evidence="9">
    <location>
        <begin position="355"/>
        <end position="375"/>
    </location>
</feature>
<evidence type="ECO:0000256" key="6">
    <source>
        <dbReference type="ARBA" id="ARBA00022989"/>
    </source>
</evidence>
<feature type="transmembrane region" description="Helical" evidence="9">
    <location>
        <begin position="387"/>
        <end position="407"/>
    </location>
</feature>
<feature type="region of interest" description="Disordered" evidence="8">
    <location>
        <begin position="553"/>
        <end position="628"/>
    </location>
</feature>
<dbReference type="Proteomes" id="UP001595765">
    <property type="component" value="Unassembled WGS sequence"/>
</dbReference>
<dbReference type="InterPro" id="IPR050297">
    <property type="entry name" value="LipidA_mod_glycosyltrf_83"/>
</dbReference>
<dbReference type="EC" id="2.4.-.-" evidence="12"/>
<sequence length="775" mass="81686">MASTNAPTSPEAAGRSREPLPARDVRPWRRPWRGRWQKSRRGSWRRPRPRPWRSPEGEPAWARPALLVILAVAALLFVWDIQHSTYHSFYSETARSMSLSWKGFFYGSFDPGNSITLDKVPGFLWPQALSVRLFGFHPWALTLPQVVEGVLSVAVLHRAVRRWAGFRAGLLAALAFTATPVITGMFRTDVEDPAFTLLLLLAADATLRAAREARLRSLVAAGIWVGLSFQAKMLEAWAVLPALALAYGVAAPATARRRLAHLAVAGAVCVAVSASWVLLVTLTPAGDRPYVDGTTDNSAISQVVGYNFLNRFSSLGISAASTGSVGTSSMAGMPASQGGAAAPTGDWAKMLRAPLASQTGWLYPAAALAAVYGPVRRRGRPRTDTVRAGFLLWGAWAAAFFLVFSAGAVGTHIYYLGILAVPVAALFGGGTAELWRGWRADSPAEEREGVRRRARTWARAWALPAAVLATVAWSAFIAHRFPAFLPWLAPVALALGVAGTALLLFRDGARRRRLAALGLGVAIVGMLLPSASWASSVLDTTYGHSGMGAAGPLTPAEVAGHHHRPGAGSALAEGSTKGVAASSPGPVVSSSDGRGAGRTGRGRHSGHPSAGLRSGSGSGSGRRAAAARAARSARARSLASWLAEARWPVTGYTTPRALSADQLRLLAYTRAHRDGAAFLFATTSWREASPFILLSGAPVLPMGGFTGAAPTPTPDGVRHLVATGRLRFFLLGGPATAAGHAAATWVRAHCSRAGFRPAQLYVCSRATAGGADQHA</sequence>
<feature type="transmembrane region" description="Helical" evidence="9">
    <location>
        <begin position="456"/>
        <end position="478"/>
    </location>
</feature>
<dbReference type="RefSeq" id="WP_386432306.1">
    <property type="nucleotide sequence ID" value="NZ_JBHSBB010000014.1"/>
</dbReference>
<keyword evidence="7 9" id="KW-0472">Membrane</keyword>
<feature type="transmembrane region" description="Helical" evidence="9">
    <location>
        <begin position="60"/>
        <end position="79"/>
    </location>
</feature>
<feature type="transmembrane region" description="Helical" evidence="9">
    <location>
        <begin position="484"/>
        <end position="505"/>
    </location>
</feature>
<accession>A0ABV8HTV5</accession>
<dbReference type="InterPro" id="IPR038731">
    <property type="entry name" value="RgtA/B/C-like"/>
</dbReference>
<feature type="compositionally biased region" description="Low complexity" evidence="8">
    <location>
        <begin position="578"/>
        <end position="593"/>
    </location>
</feature>
<dbReference type="PANTHER" id="PTHR33908:SF3">
    <property type="entry name" value="UNDECAPRENYL PHOSPHATE-ALPHA-4-AMINO-4-DEOXY-L-ARABINOSE ARABINOSYL TRANSFERASE"/>
    <property type="match status" value="1"/>
</dbReference>
<keyword evidence="4 12" id="KW-0808">Transferase</keyword>
<evidence type="ECO:0000256" key="3">
    <source>
        <dbReference type="ARBA" id="ARBA00022676"/>
    </source>
</evidence>
<evidence type="ECO:0000256" key="2">
    <source>
        <dbReference type="ARBA" id="ARBA00022475"/>
    </source>
</evidence>
<dbReference type="PANTHER" id="PTHR33908">
    <property type="entry name" value="MANNOSYLTRANSFERASE YKCB-RELATED"/>
    <property type="match status" value="1"/>
</dbReference>
<evidence type="ECO:0000256" key="1">
    <source>
        <dbReference type="ARBA" id="ARBA00004651"/>
    </source>
</evidence>